<dbReference type="Gene3D" id="3.30.1120.10">
    <property type="match status" value="1"/>
</dbReference>
<evidence type="ECO:0000259" key="6">
    <source>
        <dbReference type="Pfam" id="PF00884"/>
    </source>
</evidence>
<dbReference type="CDD" id="cd16143">
    <property type="entry name" value="ARS_like"/>
    <property type="match status" value="1"/>
</dbReference>
<organism evidence="7 8">
    <name type="scientific">Rhodopirellula sallentina SM41</name>
    <dbReference type="NCBI Taxonomy" id="1263870"/>
    <lineage>
        <taxon>Bacteria</taxon>
        <taxon>Pseudomonadati</taxon>
        <taxon>Planctomycetota</taxon>
        <taxon>Planctomycetia</taxon>
        <taxon>Pirellulales</taxon>
        <taxon>Pirellulaceae</taxon>
        <taxon>Rhodopirellula</taxon>
    </lineage>
</organism>
<name>M5UK96_9BACT</name>
<dbReference type="InterPro" id="IPR017850">
    <property type="entry name" value="Alkaline_phosphatase_core_sf"/>
</dbReference>
<keyword evidence="5" id="KW-1133">Transmembrane helix</keyword>
<keyword evidence="2" id="KW-0479">Metal-binding</keyword>
<dbReference type="Gene3D" id="3.40.720.10">
    <property type="entry name" value="Alkaline Phosphatase, subunit A"/>
    <property type="match status" value="1"/>
</dbReference>
<dbReference type="AlphaFoldDB" id="M5UK96"/>
<dbReference type="GO" id="GO:0046872">
    <property type="term" value="F:metal ion binding"/>
    <property type="evidence" value="ECO:0007669"/>
    <property type="project" value="UniProtKB-KW"/>
</dbReference>
<keyword evidence="5" id="KW-0472">Membrane</keyword>
<reference evidence="7 8" key="1">
    <citation type="journal article" date="2013" name="Mar. Genomics">
        <title>Expression of sulfatases in Rhodopirellula baltica and the diversity of sulfatases in the genus Rhodopirellula.</title>
        <authorList>
            <person name="Wegner C.E."/>
            <person name="Richter-Heitmann T."/>
            <person name="Klindworth A."/>
            <person name="Klockow C."/>
            <person name="Richter M."/>
            <person name="Achstetter T."/>
            <person name="Glockner F.O."/>
            <person name="Harder J."/>
        </authorList>
    </citation>
    <scope>NUCLEOTIDE SEQUENCE [LARGE SCALE GENOMIC DNA]</scope>
    <source>
        <strain evidence="7 8">SM41</strain>
    </source>
</reference>
<dbReference type="PROSITE" id="PS00149">
    <property type="entry name" value="SULFATASE_2"/>
    <property type="match status" value="1"/>
</dbReference>
<proteinExistence type="inferred from homology"/>
<sequence>MDRDAKFNCGVAIDRCLVIASEDDGCFSESRWTELVPRGNRLCLDNSVEFLMRRFWVFPLFMLVCCLVGGVAGADNVKPNIVVILADDLGYGDVQCLNPDRGKIATPEMDALAAEGMIFSDAHSASSVCTPTRYALLTGRYNWRTRLQKSVLYGFDKPLIASDRLTVAGFLKQHGYATAAIGKWHLGLDLPTTDGQPFRGNNPKNVDWKKRIDNGPVDRGFDYFFGISASLDMPPYVYIENDRFVGEGTATKAFRRKGPAEPDFEAVDVLPMIGKKTVEYIGSQSESQPFFAYVALNSPHTPILPSKEWQGRSELGKYGDFVMQTDAVIGDIADAIDAAGFGENTLLIVTSDNGCSKAAGIGAMVEKGHYPSGHLRGSKADLWDGGHRVPFLVRWPAEVAAGTRSDEVVCQTDLMATCADVLGVDVPDGAGEDSVSFKPALHGEPIESTRAGVIHHSIGGYFAYRQGKWKLLLSKASGGWSSPNERQMPAGSPPAQLYDMEADPGETNNLYAAHPEVVEQLLGLLEADVNRGRSTEGAPVQNDVDNIQIWKGKRPNG</sequence>
<evidence type="ECO:0000256" key="3">
    <source>
        <dbReference type="ARBA" id="ARBA00022801"/>
    </source>
</evidence>
<dbReference type="GO" id="GO:0004065">
    <property type="term" value="F:arylsulfatase activity"/>
    <property type="evidence" value="ECO:0007669"/>
    <property type="project" value="TreeGrafter"/>
</dbReference>
<dbReference type="InterPro" id="IPR050738">
    <property type="entry name" value="Sulfatase"/>
</dbReference>
<keyword evidence="3" id="KW-0378">Hydrolase</keyword>
<feature type="domain" description="Sulfatase N-terminal" evidence="6">
    <location>
        <begin position="79"/>
        <end position="424"/>
    </location>
</feature>
<evidence type="ECO:0000256" key="1">
    <source>
        <dbReference type="ARBA" id="ARBA00008779"/>
    </source>
</evidence>
<keyword evidence="5" id="KW-0812">Transmembrane</keyword>
<dbReference type="Proteomes" id="UP000011885">
    <property type="component" value="Unassembled WGS sequence"/>
</dbReference>
<evidence type="ECO:0000256" key="2">
    <source>
        <dbReference type="ARBA" id="ARBA00022723"/>
    </source>
</evidence>
<comment type="caution">
    <text evidence="7">The sequence shown here is derived from an EMBL/GenBank/DDBJ whole genome shotgun (WGS) entry which is preliminary data.</text>
</comment>
<evidence type="ECO:0000313" key="8">
    <source>
        <dbReference type="Proteomes" id="UP000011885"/>
    </source>
</evidence>
<gene>
    <name evidence="7" type="ORF">RSSM_02097</name>
</gene>
<comment type="similarity">
    <text evidence="1">Belongs to the sulfatase family.</text>
</comment>
<accession>M5UK96</accession>
<dbReference type="InterPro" id="IPR000917">
    <property type="entry name" value="Sulfatase_N"/>
</dbReference>
<evidence type="ECO:0000256" key="5">
    <source>
        <dbReference type="SAM" id="Phobius"/>
    </source>
</evidence>
<dbReference type="PROSITE" id="PS00523">
    <property type="entry name" value="SULFATASE_1"/>
    <property type="match status" value="1"/>
</dbReference>
<keyword evidence="8" id="KW-1185">Reference proteome</keyword>
<dbReference type="PANTHER" id="PTHR42693:SF53">
    <property type="entry name" value="ENDO-4-O-SULFATASE"/>
    <property type="match status" value="1"/>
</dbReference>
<dbReference type="PATRIC" id="fig|1263870.3.peg.2239"/>
<dbReference type="SUPFAM" id="SSF53649">
    <property type="entry name" value="Alkaline phosphatase-like"/>
    <property type="match status" value="1"/>
</dbReference>
<dbReference type="PANTHER" id="PTHR42693">
    <property type="entry name" value="ARYLSULFATASE FAMILY MEMBER"/>
    <property type="match status" value="1"/>
</dbReference>
<feature type="transmembrane region" description="Helical" evidence="5">
    <location>
        <begin position="55"/>
        <end position="74"/>
    </location>
</feature>
<dbReference type="Pfam" id="PF00884">
    <property type="entry name" value="Sulfatase"/>
    <property type="match status" value="1"/>
</dbReference>
<keyword evidence="4" id="KW-0106">Calcium</keyword>
<evidence type="ECO:0000256" key="4">
    <source>
        <dbReference type="ARBA" id="ARBA00022837"/>
    </source>
</evidence>
<protein>
    <submittedName>
        <fullName evidence="7">Arylsulfatase A</fullName>
    </submittedName>
</protein>
<evidence type="ECO:0000313" key="7">
    <source>
        <dbReference type="EMBL" id="EMI56448.1"/>
    </source>
</evidence>
<dbReference type="InterPro" id="IPR024607">
    <property type="entry name" value="Sulfatase_CS"/>
</dbReference>
<dbReference type="EMBL" id="ANOH01000146">
    <property type="protein sequence ID" value="EMI56448.1"/>
    <property type="molecule type" value="Genomic_DNA"/>
</dbReference>